<dbReference type="Proteomes" id="UP001144297">
    <property type="component" value="Unassembled WGS sequence"/>
</dbReference>
<dbReference type="Pfam" id="PF10539">
    <property type="entry name" value="Dev_Cell_Death"/>
    <property type="match status" value="1"/>
</dbReference>
<dbReference type="CDD" id="cd02440">
    <property type="entry name" value="AdoMet_MTases"/>
    <property type="match status" value="1"/>
</dbReference>
<evidence type="ECO:0000256" key="3">
    <source>
        <dbReference type="ARBA" id="ARBA00022679"/>
    </source>
</evidence>
<evidence type="ECO:0000256" key="2">
    <source>
        <dbReference type="ARBA" id="ARBA00022603"/>
    </source>
</evidence>
<dbReference type="InterPro" id="IPR029063">
    <property type="entry name" value="SAM-dependent_MTases_sf"/>
</dbReference>
<keyword evidence="8" id="KW-1185">Reference proteome</keyword>
<evidence type="ECO:0000256" key="5">
    <source>
        <dbReference type="ARBA" id="ARBA00047942"/>
    </source>
</evidence>
<dbReference type="PRINTS" id="PR00506">
    <property type="entry name" value="D21N6MTFRASE"/>
</dbReference>
<evidence type="ECO:0000313" key="7">
    <source>
        <dbReference type="EMBL" id="GLI52888.1"/>
    </source>
</evidence>
<dbReference type="SUPFAM" id="SSF53335">
    <property type="entry name" value="S-adenosyl-L-methionine-dependent methyltransferases"/>
    <property type="match status" value="2"/>
</dbReference>
<sequence>MEIKKSCIFACTNKSEKECLSRKLFGTNSIYGEKVFSIKKGDLLFLLNIDTDILYGPFIAESDGSKNIEPDAWNGRYPYQVKISENGEIKTLKNAKKIFNQLNIDWHTQIIDPARTEILLKLLENPELALSTIKLPSIVTDEKPKLEATTLWDYPKQSYGKTPKGDNKYPGVTPAFIIYNLIRRYTEPGDLVLDPMAGSGTTLDVCKEEGRRCIAYDIAPTRPDIIQNDARNFPLDDNSIDMIFVDSPYGDNIKYNEHPDNIGNISAETEEFYQELEKVMKECYRVLKPGKVLAWLIGDQWVKKKFTPVGFKVFERLCKHFEPVDIICVARRGQTSNTGIWYNRAIRFNFYLRGFKYLHIMRKPCVEQGKVKTNRKINWTHYERKR</sequence>
<dbReference type="SMART" id="SM00767">
    <property type="entry name" value="DCD"/>
    <property type="match status" value="1"/>
</dbReference>
<feature type="domain" description="DCD" evidence="6">
    <location>
        <begin position="2"/>
        <end position="128"/>
    </location>
</feature>
<dbReference type="GO" id="GO:0008170">
    <property type="term" value="F:N-methyltransferase activity"/>
    <property type="evidence" value="ECO:0007669"/>
    <property type="project" value="InterPro"/>
</dbReference>
<gene>
    <name evidence="7" type="ORF">TISLANDTSLP1_05810</name>
</gene>
<comment type="catalytic activity">
    <reaction evidence="5">
        <text>a 2'-deoxyadenosine in DNA + S-adenosyl-L-methionine = an N(6)-methyl-2'-deoxyadenosine in DNA + S-adenosyl-L-homocysteine + H(+)</text>
        <dbReference type="Rhea" id="RHEA:15197"/>
        <dbReference type="Rhea" id="RHEA-COMP:12418"/>
        <dbReference type="Rhea" id="RHEA-COMP:12419"/>
        <dbReference type="ChEBI" id="CHEBI:15378"/>
        <dbReference type="ChEBI" id="CHEBI:57856"/>
        <dbReference type="ChEBI" id="CHEBI:59789"/>
        <dbReference type="ChEBI" id="CHEBI:90615"/>
        <dbReference type="ChEBI" id="CHEBI:90616"/>
        <dbReference type="EC" id="2.1.1.72"/>
    </reaction>
</comment>
<dbReference type="InterPro" id="IPR002941">
    <property type="entry name" value="DNA_methylase_N4/N6"/>
</dbReference>
<keyword evidence="4" id="KW-0949">S-adenosyl-L-methionine</keyword>
<dbReference type="PANTHER" id="PTHR46444">
    <property type="entry name" value="DCD (DEVELOPMENT AND CELL DEATH) DOMAIN PROTEIN-RELATED"/>
    <property type="match status" value="1"/>
</dbReference>
<dbReference type="EC" id="2.1.1.72" evidence="1"/>
<dbReference type="Pfam" id="PF01555">
    <property type="entry name" value="N6_N4_Mtase"/>
    <property type="match status" value="2"/>
</dbReference>
<keyword evidence="3" id="KW-0808">Transferase</keyword>
<evidence type="ECO:0000313" key="8">
    <source>
        <dbReference type="Proteomes" id="UP001144297"/>
    </source>
</evidence>
<dbReference type="GO" id="GO:0009007">
    <property type="term" value="F:site-specific DNA-methyltransferase (adenine-specific) activity"/>
    <property type="evidence" value="ECO:0007669"/>
    <property type="project" value="UniProtKB-EC"/>
</dbReference>
<reference evidence="7" key="1">
    <citation type="submission" date="2022-12" db="EMBL/GenBank/DDBJ databases">
        <title>Reference genome sequencing for broad-spectrum identification of bacterial and archaeal isolates by mass spectrometry.</title>
        <authorList>
            <person name="Sekiguchi Y."/>
            <person name="Tourlousse D.M."/>
        </authorList>
    </citation>
    <scope>NUCLEOTIDE SEQUENCE</scope>
    <source>
        <strain evidence="7">TSL-P1</strain>
    </source>
</reference>
<dbReference type="InterPro" id="IPR002295">
    <property type="entry name" value="N4/N6-MTase_EcoPI_Mod-like"/>
</dbReference>
<evidence type="ECO:0000256" key="1">
    <source>
        <dbReference type="ARBA" id="ARBA00011900"/>
    </source>
</evidence>
<dbReference type="EMBL" id="BSDX01000001">
    <property type="protein sequence ID" value="GLI52888.1"/>
    <property type="molecule type" value="Genomic_DNA"/>
</dbReference>
<protein>
    <recommendedName>
        <fullName evidence="1">site-specific DNA-methyltransferase (adenine-specific)</fullName>
        <ecNumber evidence="1">2.1.1.72</ecNumber>
    </recommendedName>
</protein>
<dbReference type="PANTHER" id="PTHR46444:SF9">
    <property type="entry name" value="DCD (DEVELOPMENT AND CELL DEATH) DOMAIN PROTEIN"/>
    <property type="match status" value="1"/>
</dbReference>
<evidence type="ECO:0000259" key="6">
    <source>
        <dbReference type="PROSITE" id="PS51222"/>
    </source>
</evidence>
<comment type="caution">
    <text evidence="7">The sequence shown here is derived from an EMBL/GenBank/DDBJ whole genome shotgun (WGS) entry which is preliminary data.</text>
</comment>
<dbReference type="GO" id="GO:0003677">
    <property type="term" value="F:DNA binding"/>
    <property type="evidence" value="ECO:0007669"/>
    <property type="project" value="InterPro"/>
</dbReference>
<proteinExistence type="predicted"/>
<dbReference type="PROSITE" id="PS51222">
    <property type="entry name" value="DCD"/>
    <property type="match status" value="1"/>
</dbReference>
<organism evidence="7 8">
    <name type="scientific">Thermodesulfovibrio yellowstonii</name>
    <dbReference type="NCBI Taxonomy" id="28262"/>
    <lineage>
        <taxon>Bacteria</taxon>
        <taxon>Pseudomonadati</taxon>
        <taxon>Nitrospirota</taxon>
        <taxon>Thermodesulfovibrionia</taxon>
        <taxon>Thermodesulfovibrionales</taxon>
        <taxon>Thermodesulfovibrionaceae</taxon>
        <taxon>Thermodesulfovibrio</taxon>
    </lineage>
</organism>
<dbReference type="GO" id="GO:0032259">
    <property type="term" value="P:methylation"/>
    <property type="evidence" value="ECO:0007669"/>
    <property type="project" value="UniProtKB-KW"/>
</dbReference>
<dbReference type="Gene3D" id="3.40.50.150">
    <property type="entry name" value="Vaccinia Virus protein VP39"/>
    <property type="match status" value="2"/>
</dbReference>
<evidence type="ECO:0000256" key="4">
    <source>
        <dbReference type="ARBA" id="ARBA00022691"/>
    </source>
</evidence>
<dbReference type="InterPro" id="IPR013989">
    <property type="entry name" value="Dev_and_cell_death_domain"/>
</dbReference>
<accession>A0A9W6GFE1</accession>
<name>A0A9W6GFE1_9BACT</name>
<dbReference type="AlphaFoldDB" id="A0A9W6GFE1"/>
<keyword evidence="2 7" id="KW-0489">Methyltransferase</keyword>